<dbReference type="Proteomes" id="UP001391051">
    <property type="component" value="Unassembled WGS sequence"/>
</dbReference>
<dbReference type="RefSeq" id="XP_066696361.1">
    <property type="nucleotide sequence ID" value="XM_066846870.1"/>
</dbReference>
<proteinExistence type="predicted"/>
<evidence type="ECO:0000313" key="2">
    <source>
        <dbReference type="Proteomes" id="UP001391051"/>
    </source>
</evidence>
<accession>A0ABR1Q2Y9</accession>
<dbReference type="GeneID" id="92079932"/>
<name>A0ABR1Q2Y9_9PEZI</name>
<reference evidence="1 2" key="1">
    <citation type="submission" date="2023-01" db="EMBL/GenBank/DDBJ databases">
        <title>Analysis of 21 Apiospora genomes using comparative genomics revels a genus with tremendous synthesis potential of carbohydrate active enzymes and secondary metabolites.</title>
        <authorList>
            <person name="Sorensen T."/>
        </authorList>
    </citation>
    <scope>NUCLEOTIDE SEQUENCE [LARGE SCALE GENOMIC DNA]</scope>
    <source>
        <strain evidence="1 2">CBS 24483</strain>
    </source>
</reference>
<sequence length="125" mass="14109">MDQFFSAARIAFTDCPVFEAARKLMTRFLQTTYVIVCKDARFIDALEGLPELAVTIIKLMMDSENQGARSVVCSEQPAKCDRCRDSKYHIPLAKTWASRDGRSRKLTVHGLCEDCAQREEDADNA</sequence>
<comment type="caution">
    <text evidence="1">The sequence shown here is derived from an EMBL/GenBank/DDBJ whole genome shotgun (WGS) entry which is preliminary data.</text>
</comment>
<organism evidence="1 2">
    <name type="scientific">Apiospora aurea</name>
    <dbReference type="NCBI Taxonomy" id="335848"/>
    <lineage>
        <taxon>Eukaryota</taxon>
        <taxon>Fungi</taxon>
        <taxon>Dikarya</taxon>
        <taxon>Ascomycota</taxon>
        <taxon>Pezizomycotina</taxon>
        <taxon>Sordariomycetes</taxon>
        <taxon>Xylariomycetidae</taxon>
        <taxon>Amphisphaeriales</taxon>
        <taxon>Apiosporaceae</taxon>
        <taxon>Apiospora</taxon>
    </lineage>
</organism>
<dbReference type="EMBL" id="JAQQWE010000007">
    <property type="protein sequence ID" value="KAK7946327.1"/>
    <property type="molecule type" value="Genomic_DNA"/>
</dbReference>
<gene>
    <name evidence="1" type="ORF">PG986_010648</name>
</gene>
<keyword evidence="2" id="KW-1185">Reference proteome</keyword>
<protein>
    <submittedName>
        <fullName evidence="1">Uncharacterized protein</fullName>
    </submittedName>
</protein>
<evidence type="ECO:0000313" key="1">
    <source>
        <dbReference type="EMBL" id="KAK7946327.1"/>
    </source>
</evidence>